<gene>
    <name evidence="4" type="ORF">GGR28_000102</name>
</gene>
<dbReference type="CDD" id="cd06464">
    <property type="entry name" value="ACD_sHsps-like"/>
    <property type="match status" value="1"/>
</dbReference>
<dbReference type="SUPFAM" id="SSF49764">
    <property type="entry name" value="HSP20-like chaperones"/>
    <property type="match status" value="1"/>
</dbReference>
<evidence type="ECO:0000313" key="4">
    <source>
        <dbReference type="EMBL" id="MBB4077501.1"/>
    </source>
</evidence>
<evidence type="ECO:0000259" key="3">
    <source>
        <dbReference type="PROSITE" id="PS01031"/>
    </source>
</evidence>
<proteinExistence type="inferred from homology"/>
<sequence length="159" mass="18441">MREFTSFRGITPANSRYRHIDHPFEEQRRRLYGNQTMSGDYELNIPGANITELDEENQGGYLIELAAPGYQREDFHISVHNDVLTIKGELHADRVRDHDSFSRREHNFHTFSRSFSLPDSTDEDNITAKYTNGILEVYVPVLRPVAETKTPRRIEVGPH</sequence>
<dbReference type="InterPro" id="IPR008978">
    <property type="entry name" value="HSP20-like_chaperone"/>
</dbReference>
<dbReference type="AlphaFoldDB" id="A0A840DWW8"/>
<evidence type="ECO:0000313" key="5">
    <source>
        <dbReference type="Proteomes" id="UP000576209"/>
    </source>
</evidence>
<reference evidence="4 5" key="1">
    <citation type="submission" date="2020-08" db="EMBL/GenBank/DDBJ databases">
        <title>Genomic Encyclopedia of Type Strains, Phase IV (KMG-IV): sequencing the most valuable type-strain genomes for metagenomic binning, comparative biology and taxonomic classification.</title>
        <authorList>
            <person name="Goeker M."/>
        </authorList>
    </citation>
    <scope>NUCLEOTIDE SEQUENCE [LARGE SCALE GENOMIC DNA]</scope>
    <source>
        <strain evidence="4 5">DSM 105137</strain>
    </source>
</reference>
<dbReference type="Gene3D" id="2.60.40.790">
    <property type="match status" value="1"/>
</dbReference>
<dbReference type="RefSeq" id="WP_183493765.1">
    <property type="nucleotide sequence ID" value="NZ_JACIFF010000001.1"/>
</dbReference>
<comment type="caution">
    <text evidence="4">The sequence shown here is derived from an EMBL/GenBank/DDBJ whole genome shotgun (WGS) entry which is preliminary data.</text>
</comment>
<dbReference type="EMBL" id="JACIFF010000001">
    <property type="protein sequence ID" value="MBB4077501.1"/>
    <property type="molecule type" value="Genomic_DNA"/>
</dbReference>
<dbReference type="Proteomes" id="UP000576209">
    <property type="component" value="Unassembled WGS sequence"/>
</dbReference>
<name>A0A840DWW8_9BACT</name>
<organism evidence="4 5">
    <name type="scientific">Neolewinella aquimaris</name>
    <dbReference type="NCBI Taxonomy" id="1835722"/>
    <lineage>
        <taxon>Bacteria</taxon>
        <taxon>Pseudomonadati</taxon>
        <taxon>Bacteroidota</taxon>
        <taxon>Saprospiria</taxon>
        <taxon>Saprospirales</taxon>
        <taxon>Lewinellaceae</taxon>
        <taxon>Neolewinella</taxon>
    </lineage>
</organism>
<dbReference type="InterPro" id="IPR031107">
    <property type="entry name" value="Small_HSP"/>
</dbReference>
<keyword evidence="5" id="KW-1185">Reference proteome</keyword>
<dbReference type="PROSITE" id="PS01031">
    <property type="entry name" value="SHSP"/>
    <property type="match status" value="1"/>
</dbReference>
<evidence type="ECO:0000256" key="1">
    <source>
        <dbReference type="PROSITE-ProRule" id="PRU00285"/>
    </source>
</evidence>
<evidence type="ECO:0000256" key="2">
    <source>
        <dbReference type="RuleBase" id="RU003616"/>
    </source>
</evidence>
<comment type="similarity">
    <text evidence="1 2">Belongs to the small heat shock protein (HSP20) family.</text>
</comment>
<protein>
    <submittedName>
        <fullName evidence="4">HSP20 family protein</fullName>
    </submittedName>
</protein>
<feature type="domain" description="SHSP" evidence="3">
    <location>
        <begin position="42"/>
        <end position="157"/>
    </location>
</feature>
<dbReference type="PANTHER" id="PTHR11527">
    <property type="entry name" value="HEAT-SHOCK PROTEIN 20 FAMILY MEMBER"/>
    <property type="match status" value="1"/>
</dbReference>
<dbReference type="Pfam" id="PF00011">
    <property type="entry name" value="HSP20"/>
    <property type="match status" value="1"/>
</dbReference>
<dbReference type="InterPro" id="IPR002068">
    <property type="entry name" value="A-crystallin/Hsp20_dom"/>
</dbReference>
<accession>A0A840DWW8</accession>